<comment type="caution">
    <text evidence="1">The sequence shown here is derived from an EMBL/GenBank/DDBJ whole genome shotgun (WGS) entry which is preliminary data.</text>
</comment>
<gene>
    <name evidence="1" type="ORF">DFR64_1514</name>
</gene>
<dbReference type="RefSeq" id="WP_116224744.1">
    <property type="nucleotide sequence ID" value="NZ_AP018437.1"/>
</dbReference>
<protein>
    <submittedName>
        <fullName evidence="1">Uncharacterized protein</fullName>
    </submittedName>
</protein>
<dbReference type="Pfam" id="PF22091">
    <property type="entry name" value="DUF6941"/>
    <property type="match status" value="1"/>
</dbReference>
<dbReference type="EMBL" id="QUMS01000001">
    <property type="protein sequence ID" value="REG11622.1"/>
    <property type="molecule type" value="Genomic_DNA"/>
</dbReference>
<sequence length="145" mass="16361">MPVIRWAFLCDYACVDAAGKASIIGTFEYINVSKLPQRWPQLYVALEMQTTGEEAFELSAQINSPSGKEASKRIVIPFKTRPGDQQAHKGFVTFAFFSTLLEEEGEYHIMLFLDGTPIHFIPLYIRHKPVAMNPSLVKPTPNQTQ</sequence>
<reference evidence="1 2" key="1">
    <citation type="submission" date="2018-08" db="EMBL/GenBank/DDBJ databases">
        <title>Genomic Encyclopedia of Type Strains, Phase IV (KMG-IV): sequencing the most valuable type-strain genomes for metagenomic binning, comparative biology and taxonomic classification.</title>
        <authorList>
            <person name="Goeker M."/>
        </authorList>
    </citation>
    <scope>NUCLEOTIDE SEQUENCE [LARGE SCALE GENOMIC DNA]</scope>
    <source>
        <strain evidence="1 2">DSM 23923</strain>
    </source>
</reference>
<evidence type="ECO:0000313" key="2">
    <source>
        <dbReference type="Proteomes" id="UP000256388"/>
    </source>
</evidence>
<keyword evidence="2" id="KW-1185">Reference proteome</keyword>
<accession>A0A347ZR93</accession>
<dbReference type="AlphaFoldDB" id="A0A347ZR93"/>
<dbReference type="InterPro" id="IPR054221">
    <property type="entry name" value="DUF6941"/>
</dbReference>
<proteinExistence type="predicted"/>
<organism evidence="1 2">
    <name type="scientific">Pelolinea submarina</name>
    <dbReference type="NCBI Taxonomy" id="913107"/>
    <lineage>
        <taxon>Bacteria</taxon>
        <taxon>Bacillati</taxon>
        <taxon>Chloroflexota</taxon>
        <taxon>Anaerolineae</taxon>
        <taxon>Anaerolineales</taxon>
        <taxon>Anaerolineaceae</taxon>
        <taxon>Pelolinea</taxon>
    </lineage>
</organism>
<name>A0A347ZR93_9CHLR</name>
<dbReference type="Proteomes" id="UP000256388">
    <property type="component" value="Unassembled WGS sequence"/>
</dbReference>
<evidence type="ECO:0000313" key="1">
    <source>
        <dbReference type="EMBL" id="REG11622.1"/>
    </source>
</evidence>